<dbReference type="SUPFAM" id="SSF52540">
    <property type="entry name" value="P-loop containing nucleoside triphosphate hydrolases"/>
    <property type="match status" value="1"/>
</dbReference>
<evidence type="ECO:0000256" key="2">
    <source>
        <dbReference type="ARBA" id="ARBA00022741"/>
    </source>
</evidence>
<dbReference type="InterPro" id="IPR050763">
    <property type="entry name" value="ABC_transporter_ATP-binding"/>
</dbReference>
<evidence type="ECO:0000259" key="4">
    <source>
        <dbReference type="PROSITE" id="PS50893"/>
    </source>
</evidence>
<dbReference type="PANTHER" id="PTHR42711:SF1">
    <property type="entry name" value="ABC-TRANSPORT PROTEIN, ATP-BINDING COMPONENT"/>
    <property type="match status" value="1"/>
</dbReference>
<dbReference type="InterPro" id="IPR003439">
    <property type="entry name" value="ABC_transporter-like_ATP-bd"/>
</dbReference>
<dbReference type="Gene3D" id="3.40.50.300">
    <property type="entry name" value="P-loop containing nucleotide triphosphate hydrolases"/>
    <property type="match status" value="1"/>
</dbReference>
<dbReference type="InterPro" id="IPR027417">
    <property type="entry name" value="P-loop_NTPase"/>
</dbReference>
<gene>
    <name evidence="5" type="ORF">KSZ_25990</name>
</gene>
<protein>
    <submittedName>
        <fullName evidence="5">ABC transporter ATP-binding protein</fullName>
    </submittedName>
</protein>
<dbReference type="PANTHER" id="PTHR42711">
    <property type="entry name" value="ABC TRANSPORTER ATP-BINDING PROTEIN"/>
    <property type="match status" value="1"/>
</dbReference>
<reference evidence="5 6" key="1">
    <citation type="journal article" date="2021" name="Int. J. Syst. Evol. Microbiol.">
        <title>Reticulibacter mediterranei gen. nov., sp. nov., within the new family Reticulibacteraceae fam. nov., and Ktedonospora formicarum gen. nov., sp. nov., Ktedonobacter robiniae sp. nov., Dictyobacter formicarum sp. nov. and Dictyobacter arantiisoli sp. nov., belonging to the class Ktedonobacteria.</title>
        <authorList>
            <person name="Yabe S."/>
            <person name="Zheng Y."/>
            <person name="Wang C.M."/>
            <person name="Sakai Y."/>
            <person name="Abe K."/>
            <person name="Yokota A."/>
            <person name="Donadio S."/>
            <person name="Cavaletti L."/>
            <person name="Monciardini P."/>
        </authorList>
    </citation>
    <scope>NUCLEOTIDE SEQUENCE [LARGE SCALE GENOMIC DNA]</scope>
    <source>
        <strain evidence="5 6">SOSP1-9</strain>
    </source>
</reference>
<comment type="caution">
    <text evidence="5">The sequence shown here is derived from an EMBL/GenBank/DDBJ whole genome shotgun (WGS) entry which is preliminary data.</text>
</comment>
<sequence length="334" mass="38176">MPPIITVTNLSKEYRTVKRHSGIGGSIRTLFTREYVTTQAVDDVNLTIQRGELIGYIGQNGAGKSTTFKMLTGVLLPTTGHIEVDGLIPFKQRQKLAYRIGSVFGQRSQLWWDLPLKESMEILKTIYRIPTEIYKQNLAEFDEILGLGELLEKPVRQLSLGQRMRSELAAAFLHNPEIAFLDEPLLGLDVVAKEHVRQFISESNRRRGITIVLASNDMADVERLCQRMLLIDKGHLLYDGTVDAIKHEYAPYRTLIVHTAETYTDAWVENAELVESEGTQLKFRFLRSINPQQLIANLSTRYEITDLLIEEPTLEDVIRGMYEETNKQRKEQGR</sequence>
<name>A0ABQ3VG11_9CHLR</name>
<evidence type="ECO:0000256" key="3">
    <source>
        <dbReference type="ARBA" id="ARBA00022840"/>
    </source>
</evidence>
<evidence type="ECO:0000313" key="6">
    <source>
        <dbReference type="Proteomes" id="UP000635565"/>
    </source>
</evidence>
<dbReference type="EMBL" id="BNJJ01000006">
    <property type="protein sequence ID" value="GHO84593.1"/>
    <property type="molecule type" value="Genomic_DNA"/>
</dbReference>
<dbReference type="Proteomes" id="UP000635565">
    <property type="component" value="Unassembled WGS sequence"/>
</dbReference>
<evidence type="ECO:0000313" key="5">
    <source>
        <dbReference type="EMBL" id="GHO84593.1"/>
    </source>
</evidence>
<dbReference type="SMART" id="SM00382">
    <property type="entry name" value="AAA"/>
    <property type="match status" value="1"/>
</dbReference>
<feature type="domain" description="ABC transporter" evidence="4">
    <location>
        <begin position="25"/>
        <end position="258"/>
    </location>
</feature>
<dbReference type="GO" id="GO:0005524">
    <property type="term" value="F:ATP binding"/>
    <property type="evidence" value="ECO:0007669"/>
    <property type="project" value="UniProtKB-KW"/>
</dbReference>
<dbReference type="Pfam" id="PF00005">
    <property type="entry name" value="ABC_tran"/>
    <property type="match status" value="1"/>
</dbReference>
<keyword evidence="2" id="KW-0547">Nucleotide-binding</keyword>
<proteinExistence type="predicted"/>
<accession>A0ABQ3VG11</accession>
<evidence type="ECO:0000256" key="1">
    <source>
        <dbReference type="ARBA" id="ARBA00022448"/>
    </source>
</evidence>
<keyword evidence="3 5" id="KW-0067">ATP-binding</keyword>
<organism evidence="5 6">
    <name type="scientific">Dictyobacter formicarum</name>
    <dbReference type="NCBI Taxonomy" id="2778368"/>
    <lineage>
        <taxon>Bacteria</taxon>
        <taxon>Bacillati</taxon>
        <taxon>Chloroflexota</taxon>
        <taxon>Ktedonobacteria</taxon>
        <taxon>Ktedonobacterales</taxon>
        <taxon>Dictyobacteraceae</taxon>
        <taxon>Dictyobacter</taxon>
    </lineage>
</organism>
<keyword evidence="1" id="KW-0813">Transport</keyword>
<dbReference type="InterPro" id="IPR003593">
    <property type="entry name" value="AAA+_ATPase"/>
</dbReference>
<keyword evidence="6" id="KW-1185">Reference proteome</keyword>
<dbReference type="RefSeq" id="WP_201362201.1">
    <property type="nucleotide sequence ID" value="NZ_BNJJ01000006.1"/>
</dbReference>
<dbReference type="PROSITE" id="PS50893">
    <property type="entry name" value="ABC_TRANSPORTER_2"/>
    <property type="match status" value="1"/>
</dbReference>